<dbReference type="KEGG" id="rca:Rcas_1909"/>
<dbReference type="AlphaFoldDB" id="A7NKH9"/>
<proteinExistence type="predicted"/>
<feature type="chain" id="PRO_5002713161" description="DUF4367 domain-containing protein" evidence="1">
    <location>
        <begin position="32"/>
        <end position="197"/>
    </location>
</feature>
<dbReference type="HOGENOM" id="CLU_1383250_0_0_0"/>
<evidence type="ECO:0000256" key="1">
    <source>
        <dbReference type="SAM" id="SignalP"/>
    </source>
</evidence>
<keyword evidence="3" id="KW-1185">Reference proteome</keyword>
<dbReference type="EMBL" id="CP000804">
    <property type="protein sequence ID" value="ABU57999.1"/>
    <property type="molecule type" value="Genomic_DNA"/>
</dbReference>
<organism evidence="2 3">
    <name type="scientific">Roseiflexus castenholzii (strain DSM 13941 / HLO8)</name>
    <dbReference type="NCBI Taxonomy" id="383372"/>
    <lineage>
        <taxon>Bacteria</taxon>
        <taxon>Bacillati</taxon>
        <taxon>Chloroflexota</taxon>
        <taxon>Chloroflexia</taxon>
        <taxon>Chloroflexales</taxon>
        <taxon>Roseiflexineae</taxon>
        <taxon>Roseiflexaceae</taxon>
        <taxon>Roseiflexus</taxon>
    </lineage>
</organism>
<protein>
    <recommendedName>
        <fullName evidence="4">DUF4367 domain-containing protein</fullName>
    </recommendedName>
</protein>
<gene>
    <name evidence="2" type="ordered locus">Rcas_1909</name>
</gene>
<evidence type="ECO:0000313" key="2">
    <source>
        <dbReference type="EMBL" id="ABU57999.1"/>
    </source>
</evidence>
<feature type="signal peptide" evidence="1">
    <location>
        <begin position="1"/>
        <end position="31"/>
    </location>
</feature>
<reference evidence="2 3" key="1">
    <citation type="submission" date="2007-08" db="EMBL/GenBank/DDBJ databases">
        <title>Complete sequence of Roseiflexus castenholzii DSM 13941.</title>
        <authorList>
            <consortium name="US DOE Joint Genome Institute"/>
            <person name="Copeland A."/>
            <person name="Lucas S."/>
            <person name="Lapidus A."/>
            <person name="Barry K."/>
            <person name="Glavina del Rio T."/>
            <person name="Dalin E."/>
            <person name="Tice H."/>
            <person name="Pitluck S."/>
            <person name="Thompson L.S."/>
            <person name="Brettin T."/>
            <person name="Bruce D."/>
            <person name="Detter J.C."/>
            <person name="Han C."/>
            <person name="Tapia R."/>
            <person name="Schmutz J."/>
            <person name="Larimer F."/>
            <person name="Land M."/>
            <person name="Hauser L."/>
            <person name="Kyrpides N."/>
            <person name="Mikhailova N."/>
            <person name="Bryant D.A."/>
            <person name="Hanada S."/>
            <person name="Tsukatani Y."/>
            <person name="Richardson P."/>
        </authorList>
    </citation>
    <scope>NUCLEOTIDE SEQUENCE [LARGE SCALE GENOMIC DNA]</scope>
    <source>
        <strain evidence="3">DSM 13941 / HLO8</strain>
    </source>
</reference>
<accession>A7NKH9</accession>
<name>A7NKH9_ROSCS</name>
<evidence type="ECO:0008006" key="4">
    <source>
        <dbReference type="Google" id="ProtNLM"/>
    </source>
</evidence>
<keyword evidence="1" id="KW-0732">Signal</keyword>
<dbReference type="Proteomes" id="UP000000263">
    <property type="component" value="Chromosome"/>
</dbReference>
<evidence type="ECO:0000313" key="3">
    <source>
        <dbReference type="Proteomes" id="UP000000263"/>
    </source>
</evidence>
<sequence length="197" mass="21575">MRPARWRSHRRITAWTALAVIVAAPATALSAADDVVAFYHQIVVRERSQPVDGMARVLERAPFQGWAPEGRLIAVQEPGADAPYAVISRYLWNDAREIVVMQDTSVRPPPATHAAFWDGARNVDDTIVIQGRPAVIYETPVRGGDNQMLGWNRTLVVVLNGTTVTIFGAPGSAVNAYEPLSRDELRAIGESLRPVTP</sequence>